<dbReference type="AlphaFoldDB" id="A0A558BPN8"/>
<sequence>MKHLIPALALLVAPALAMAQDTQYQQPPAAIRDLLLAPPTPRISLSGDGRTMAIMAVQDFPTIAELSQPELRLAGLRLNPRTNGPSRVSYAVGMQFKQLPGGAEKPVQGLPAQARISSPSWSPDNQHVAFALTVPAADGSTGHVELWVADVATNSARRLLATPLNDVFGSSFEWVSDSQTLLARTVPAGRGAAPAADATPTGPAVQETGGGKKSGARTYQDLLRNPADERLFEYYATSQLVKVKLADGSAQPLGQPSVLRSVSPSPDGRYVLVRTVHRPFSYTLPVSSFPQRIDVLDLGSGAVAKAVVDLPLADNVPTNFDAVPTGPRAHDWRTDAPATLYYAEAQDGGDPKVKATVRDKVYLLPAPFDGPAQELAALPLRYAGMTWGTDHLALVDGYRWADRHETTWQLDPAAPGQTLKVLFDGSSQDTYHNPGAPYTRRNAQGRQVLALGQGGQAIYLFGQGASPEGDRPFVNELNLKTEKITELWRSEAPYYEVPVALLDAKKGTPELLTRREAIDQVPNYYLEPLAKKGKPLALTHFANPYAAFGGSFRKQVLHYKRADGVDLTANLYLPPNYKKSDGPLPTLMEAYPREFKDQANAGQVSGSPYTFTRLSWATPVYWVTQGYAVLQGATVPIVGEGTAEPNDTYTEQLVASAKAAIDEGKRLGVVDPNRVAVMGHSYGAFMTANLLAHSNLFKAGIARSGAYNRTLTPYGFQGEERTYWQAKNVYDAMSPFNFADKVKTPILLIHGEADNNSGTFPIQSERFYAALKGQGATVRYVVLPAESHSYAARENLLHMLWEMNTWLDKYVKNPVAPGLTGRAN</sequence>
<dbReference type="PANTHER" id="PTHR42776">
    <property type="entry name" value="SERINE PEPTIDASE S9 FAMILY MEMBER"/>
    <property type="match status" value="1"/>
</dbReference>
<comment type="caution">
    <text evidence="6">The sequence shown here is derived from an EMBL/GenBank/DDBJ whole genome shotgun (WGS) entry which is preliminary data.</text>
</comment>
<dbReference type="InterPro" id="IPR011042">
    <property type="entry name" value="6-blade_b-propeller_TolB-like"/>
</dbReference>
<dbReference type="EMBL" id="VMRJ01000005">
    <property type="protein sequence ID" value="TVT38479.1"/>
    <property type="molecule type" value="Genomic_DNA"/>
</dbReference>
<dbReference type="Pfam" id="PF07676">
    <property type="entry name" value="PD40"/>
    <property type="match status" value="1"/>
</dbReference>
<keyword evidence="2" id="KW-0645">Protease</keyword>
<keyword evidence="4" id="KW-0732">Signal</keyword>
<evidence type="ECO:0000256" key="2">
    <source>
        <dbReference type="ARBA" id="ARBA00022825"/>
    </source>
</evidence>
<feature type="compositionally biased region" description="Low complexity" evidence="3">
    <location>
        <begin position="191"/>
        <end position="205"/>
    </location>
</feature>
<evidence type="ECO:0000256" key="3">
    <source>
        <dbReference type="SAM" id="MobiDB-lite"/>
    </source>
</evidence>
<reference evidence="6 7" key="1">
    <citation type="submission" date="2019-07" db="EMBL/GenBank/DDBJ databases">
        <title>Hymenobacter sp. straun FUR1 Genome sequencing and assembly.</title>
        <authorList>
            <person name="Chhetri G."/>
        </authorList>
    </citation>
    <scope>NUCLEOTIDE SEQUENCE [LARGE SCALE GENOMIC DNA]</scope>
    <source>
        <strain evidence="6 7">Fur1</strain>
    </source>
</reference>
<evidence type="ECO:0000313" key="6">
    <source>
        <dbReference type="EMBL" id="TVT38479.1"/>
    </source>
</evidence>
<dbReference type="RefSeq" id="WP_144851388.1">
    <property type="nucleotide sequence ID" value="NZ_VMRJ01000005.1"/>
</dbReference>
<dbReference type="Pfam" id="PF00326">
    <property type="entry name" value="Peptidase_S9"/>
    <property type="match status" value="1"/>
</dbReference>
<dbReference type="GO" id="GO:0006508">
    <property type="term" value="P:proteolysis"/>
    <property type="evidence" value="ECO:0007669"/>
    <property type="project" value="InterPro"/>
</dbReference>
<dbReference type="GO" id="GO:0004252">
    <property type="term" value="F:serine-type endopeptidase activity"/>
    <property type="evidence" value="ECO:0007669"/>
    <property type="project" value="TreeGrafter"/>
</dbReference>
<protein>
    <submittedName>
        <fullName evidence="6">Prolyl oligopeptidase family serine peptidase</fullName>
    </submittedName>
</protein>
<evidence type="ECO:0000313" key="7">
    <source>
        <dbReference type="Proteomes" id="UP000317624"/>
    </source>
</evidence>
<feature type="domain" description="Peptidase S9 prolyl oligopeptidase catalytic" evidence="5">
    <location>
        <begin position="651"/>
        <end position="813"/>
    </location>
</feature>
<dbReference type="PANTHER" id="PTHR42776:SF28">
    <property type="entry name" value="GLUTAMYL ENDOPEPTIDASE, CHLOROPLASTIC-RELATED"/>
    <property type="match status" value="1"/>
</dbReference>
<dbReference type="InterPro" id="IPR029058">
    <property type="entry name" value="AB_hydrolase_fold"/>
</dbReference>
<dbReference type="Proteomes" id="UP000317624">
    <property type="component" value="Unassembled WGS sequence"/>
</dbReference>
<dbReference type="SUPFAM" id="SSF82171">
    <property type="entry name" value="DPP6 N-terminal domain-like"/>
    <property type="match status" value="1"/>
</dbReference>
<keyword evidence="1" id="KW-0378">Hydrolase</keyword>
<dbReference type="Gene3D" id="3.40.50.1820">
    <property type="entry name" value="alpha/beta hydrolase"/>
    <property type="match status" value="1"/>
</dbReference>
<keyword evidence="2" id="KW-0720">Serine protease</keyword>
<dbReference type="SUPFAM" id="SSF53474">
    <property type="entry name" value="alpha/beta-Hydrolases"/>
    <property type="match status" value="1"/>
</dbReference>
<dbReference type="InterPro" id="IPR001375">
    <property type="entry name" value="Peptidase_S9_cat"/>
</dbReference>
<evidence type="ECO:0000259" key="5">
    <source>
        <dbReference type="Pfam" id="PF00326"/>
    </source>
</evidence>
<keyword evidence="7" id="KW-1185">Reference proteome</keyword>
<evidence type="ECO:0000256" key="4">
    <source>
        <dbReference type="SAM" id="SignalP"/>
    </source>
</evidence>
<name>A0A558BPN8_9BACT</name>
<proteinExistence type="predicted"/>
<feature type="chain" id="PRO_5022037016" evidence="4">
    <location>
        <begin position="20"/>
        <end position="824"/>
    </location>
</feature>
<accession>A0A558BPN8</accession>
<dbReference type="OrthoDB" id="262125at2"/>
<feature type="region of interest" description="Disordered" evidence="3">
    <location>
        <begin position="191"/>
        <end position="216"/>
    </location>
</feature>
<dbReference type="InterPro" id="IPR011659">
    <property type="entry name" value="WD40"/>
</dbReference>
<feature type="signal peptide" evidence="4">
    <location>
        <begin position="1"/>
        <end position="19"/>
    </location>
</feature>
<evidence type="ECO:0000256" key="1">
    <source>
        <dbReference type="ARBA" id="ARBA00022801"/>
    </source>
</evidence>
<gene>
    <name evidence="6" type="ORF">FNT36_20035</name>
</gene>
<organism evidence="6 7">
    <name type="scientific">Hymenobacter setariae</name>
    <dbReference type="NCBI Taxonomy" id="2594794"/>
    <lineage>
        <taxon>Bacteria</taxon>
        <taxon>Pseudomonadati</taxon>
        <taxon>Bacteroidota</taxon>
        <taxon>Cytophagia</taxon>
        <taxon>Cytophagales</taxon>
        <taxon>Hymenobacteraceae</taxon>
        <taxon>Hymenobacter</taxon>
    </lineage>
</organism>
<dbReference type="Gene3D" id="2.120.10.30">
    <property type="entry name" value="TolB, C-terminal domain"/>
    <property type="match status" value="1"/>
</dbReference>